<feature type="region of interest" description="Disordered" evidence="1">
    <location>
        <begin position="1"/>
        <end position="43"/>
    </location>
</feature>
<dbReference type="EMBL" id="JAYKXP010000048">
    <property type="protein sequence ID" value="KAK7037252.1"/>
    <property type="molecule type" value="Genomic_DNA"/>
</dbReference>
<feature type="compositionally biased region" description="Polar residues" evidence="1">
    <location>
        <begin position="62"/>
        <end position="73"/>
    </location>
</feature>
<gene>
    <name evidence="2" type="ORF">VNI00_011243</name>
</gene>
<organism evidence="2 3">
    <name type="scientific">Paramarasmius palmivorus</name>
    <dbReference type="NCBI Taxonomy" id="297713"/>
    <lineage>
        <taxon>Eukaryota</taxon>
        <taxon>Fungi</taxon>
        <taxon>Dikarya</taxon>
        <taxon>Basidiomycota</taxon>
        <taxon>Agaricomycotina</taxon>
        <taxon>Agaricomycetes</taxon>
        <taxon>Agaricomycetidae</taxon>
        <taxon>Agaricales</taxon>
        <taxon>Marasmiineae</taxon>
        <taxon>Marasmiaceae</taxon>
        <taxon>Paramarasmius</taxon>
    </lineage>
</organism>
<reference evidence="2 3" key="1">
    <citation type="submission" date="2024-01" db="EMBL/GenBank/DDBJ databases">
        <title>A draft genome for a cacao thread blight-causing isolate of Paramarasmius palmivorus.</title>
        <authorList>
            <person name="Baruah I.K."/>
            <person name="Bukari Y."/>
            <person name="Amoako-Attah I."/>
            <person name="Meinhardt L.W."/>
            <person name="Bailey B.A."/>
            <person name="Cohen S.P."/>
        </authorList>
    </citation>
    <scope>NUCLEOTIDE SEQUENCE [LARGE SCALE GENOMIC DNA]</scope>
    <source>
        <strain evidence="2 3">GH-12</strain>
    </source>
</reference>
<accession>A0AAW0CH05</accession>
<sequence length="222" mass="23161">MAYTNQTLPTATELSKNRPVRQSEDRQALLPPPPVAVPRAQGAPLYTINPLETDLSIGSARSDPSTNTNSVMLSTRSSQSSGSNRSSVGGWSSGLSLGSVAAAYGDHTGTKGFGTGNELEHADRVNSIPGAYGGSTGTKGFGTGNDYERSSPRGSPASSNNSLRSNRSRRSLQSNHSGRSKVDGPKLGEKLRGTAEVVAGKMTKNKALVERGQERKTITASA</sequence>
<evidence type="ECO:0000313" key="3">
    <source>
        <dbReference type="Proteomes" id="UP001383192"/>
    </source>
</evidence>
<proteinExistence type="predicted"/>
<feature type="region of interest" description="Disordered" evidence="1">
    <location>
        <begin position="55"/>
        <end position="90"/>
    </location>
</feature>
<protein>
    <submittedName>
        <fullName evidence="2">Uncharacterized protein</fullName>
    </submittedName>
</protein>
<feature type="compositionally biased region" description="Low complexity" evidence="1">
    <location>
        <begin position="158"/>
        <end position="177"/>
    </location>
</feature>
<dbReference type="AlphaFoldDB" id="A0AAW0CH05"/>
<dbReference type="Proteomes" id="UP001383192">
    <property type="component" value="Unassembled WGS sequence"/>
</dbReference>
<evidence type="ECO:0000256" key="1">
    <source>
        <dbReference type="SAM" id="MobiDB-lite"/>
    </source>
</evidence>
<feature type="compositionally biased region" description="Basic and acidic residues" evidence="1">
    <location>
        <begin position="180"/>
        <end position="193"/>
    </location>
</feature>
<feature type="compositionally biased region" description="Gly residues" evidence="1">
    <location>
        <begin position="131"/>
        <end position="143"/>
    </location>
</feature>
<feature type="compositionally biased region" description="Polar residues" evidence="1">
    <location>
        <begin position="1"/>
        <end position="14"/>
    </location>
</feature>
<name>A0AAW0CH05_9AGAR</name>
<comment type="caution">
    <text evidence="2">The sequence shown here is derived from an EMBL/GenBank/DDBJ whole genome shotgun (WGS) entry which is preliminary data.</text>
</comment>
<feature type="compositionally biased region" description="Low complexity" evidence="1">
    <location>
        <begin position="74"/>
        <end position="90"/>
    </location>
</feature>
<evidence type="ECO:0000313" key="2">
    <source>
        <dbReference type="EMBL" id="KAK7037252.1"/>
    </source>
</evidence>
<feature type="region of interest" description="Disordered" evidence="1">
    <location>
        <begin position="125"/>
        <end position="222"/>
    </location>
</feature>
<feature type="compositionally biased region" description="Basic and acidic residues" evidence="1">
    <location>
        <begin position="207"/>
        <end position="222"/>
    </location>
</feature>
<keyword evidence="3" id="KW-1185">Reference proteome</keyword>